<dbReference type="PROSITE" id="PS50048">
    <property type="entry name" value="ZN2_CY6_FUNGAL_2"/>
    <property type="match status" value="1"/>
</dbReference>
<dbReference type="InterPro" id="IPR010839">
    <property type="entry name" value="AtuA_N"/>
</dbReference>
<dbReference type="InterPro" id="IPR036864">
    <property type="entry name" value="Zn2-C6_fun-type_DNA-bd_sf"/>
</dbReference>
<dbReference type="RefSeq" id="XP_064662636.1">
    <property type="nucleotide sequence ID" value="XM_064799881.1"/>
</dbReference>
<dbReference type="Pfam" id="PF23544">
    <property type="entry name" value="AtuA_ferredoxin"/>
    <property type="match status" value="1"/>
</dbReference>
<dbReference type="PROSITE" id="PS00463">
    <property type="entry name" value="ZN2_CY6_FUNGAL_1"/>
    <property type="match status" value="1"/>
</dbReference>
<dbReference type="GeneID" id="89923969"/>
<evidence type="ECO:0000313" key="5">
    <source>
        <dbReference type="EMBL" id="KAK5173941.1"/>
    </source>
</evidence>
<dbReference type="InterPro" id="IPR001138">
    <property type="entry name" value="Zn2Cys6_DnaBD"/>
</dbReference>
<evidence type="ECO:0000259" key="4">
    <source>
        <dbReference type="PROSITE" id="PS50048"/>
    </source>
</evidence>
<dbReference type="PANTHER" id="PTHR47585:SF1">
    <property type="entry name" value="DUF1446 DOMAIN-CONTAINING PROTEIN"/>
    <property type="match status" value="1"/>
</dbReference>
<gene>
    <name evidence="5" type="ORF">LTR77_002622</name>
</gene>
<dbReference type="Pfam" id="PF00172">
    <property type="entry name" value="Zn_clus"/>
    <property type="match status" value="1"/>
</dbReference>
<dbReference type="Pfam" id="PF07287">
    <property type="entry name" value="AtuA"/>
    <property type="match status" value="1"/>
</dbReference>
<feature type="compositionally biased region" description="Polar residues" evidence="3">
    <location>
        <begin position="1332"/>
        <end position="1341"/>
    </location>
</feature>
<dbReference type="GO" id="GO:0008270">
    <property type="term" value="F:zinc ion binding"/>
    <property type="evidence" value="ECO:0007669"/>
    <property type="project" value="InterPro"/>
</dbReference>
<feature type="compositionally biased region" description="Basic and acidic residues" evidence="3">
    <location>
        <begin position="761"/>
        <end position="772"/>
    </location>
</feature>
<protein>
    <recommendedName>
        <fullName evidence="4">Zn(2)-C6 fungal-type domain-containing protein</fullName>
    </recommendedName>
</protein>
<feature type="compositionally biased region" description="Polar residues" evidence="3">
    <location>
        <begin position="702"/>
        <end position="712"/>
    </location>
</feature>
<dbReference type="EMBL" id="JAVRRT010000003">
    <property type="protein sequence ID" value="KAK5173941.1"/>
    <property type="molecule type" value="Genomic_DNA"/>
</dbReference>
<dbReference type="SMART" id="SM00066">
    <property type="entry name" value="GAL4"/>
    <property type="match status" value="1"/>
</dbReference>
<proteinExistence type="predicted"/>
<dbReference type="Gene3D" id="4.10.240.10">
    <property type="entry name" value="Zn(2)-C6 fungal-type DNA-binding domain"/>
    <property type="match status" value="1"/>
</dbReference>
<comment type="caution">
    <text evidence="5">The sequence shown here is derived from an EMBL/GenBank/DDBJ whole genome shotgun (WGS) entry which is preliminary data.</text>
</comment>
<dbReference type="InterPro" id="IPR056362">
    <property type="entry name" value="AtuA-like_ferredoxin_dom"/>
</dbReference>
<keyword evidence="6" id="KW-1185">Reference proteome</keyword>
<keyword evidence="1" id="KW-0479">Metal-binding</keyword>
<sequence>MPAMKERNPQGERGTRPVRVANVAGGQMEAPWQFRKQATMGDIDFITGDWLAENNIAQEAAAMEAGTGEGFKKNAWQGLQQTMDVIAEKGIKVVINGGGLGPQNMAKRCQELIDEKGYDLNVAYVSGDNIVSRVRSSLKETNKMPQSWQDMSGKNHEDAKFTAEQVLAGTAYIGARAIVKGLENGADIIICGRVADASPVIAAAWWWYGWQDTDYDRIAGAFLAGHIIECSAYASGSNFSGFNRFPLETYIDSGFPIAEIAQDGTCVITKHEGTGGQVTEETIKCQLLYEIQGNVYLNSDVKALLDDAQIKEVGKDRVRLSGIKGRPPPPTTKLAIFFQGGYEAQNLANFAGYSNNRKHKLYEIQIRDRLKDMGLLGSFDILEFQNIGNARENPRSMFESTTYSRIFAQAKTPEPLSALKLLLADNTQQKPSGLHWAQDMRTADPKSFYVYYPCIMPQDELEEAVHFLNKGDKQAQSIPSGHPPAYEEFGERDSYDTANPVPLDSFGSTVTMPLGNIVIGRSGDKGPNVNMGLFTDRPEVWEWLRSFLTLEKMKELVGRDWKEEFRIERVEFPGIYAVHFVIYGILGRGVSSSTLLDNRGKGFTDYIRAKHIQVPEKFKQWAWEEKDDTSATARKRKKPTNDSGEGERVVKHRSGQACLACRNRKVRCDVVVNGTPCTNCKLDQVECVTLASRRGKVGHNRQAPSDSQTVRSPSPPPQQRTGESSPSASRRNGWLDHEPAAPSTGSEGDGCVPACVTFDQDIDRPGEDHDHAEGILSRGLADNGSTDILDGLLTPETAINPEKQPNAPLQQSQHQRSPDGRRQLPNFVAALPSRLPIEDVEFLARKGAFSLPEPDMWAEILRGYMFSVHPFMPMLDYRTFISAVLNDQVDGHISLLLFQAVMFAGVHSLPLPTIHRLGFESTKQARQVFFHRARLLYEFDVESDSAAVLQSLLLMSSWYSRWDERRHTWHWTGLAYDSARSMGLHREPTQRVMNESTKRFRRRLWWSLYIRDRMIALGTRRPMRIQDHEFDVAMLSVNDFDDLKMEEGTEQLQSIIPSKGERHSTALMCVQLARLGVCIGRVVSSQYSTLTAQTDIPHTMMVVPRRSTGRTAELGNCDAELDEWSQALEEKVGRTCSPAAKDESNVCSEVHWAMLNMAYLTVMNVLHRAQALQPPTNASEGMHNPQRSSKTKVKDAARSLTKLSQSMLRHDQVRFLGLLGVTALVAACLSHMLDINSSDEDVRDASTFRLCQSLQVLQSLAGIYASADAALDFLASVTRKAGITIPVNADAPTPDFLAASARSPLKPLGGVTPQNGCKDLGRRSYGRPVNMSRPTPGSQRSPRVAHSNLQGLHGLPDGSEQTLDHRDGMMPLGSGTSAPMSSHVPPSSLHGAANAGIGETTPQAVGNAATDPSNIIPGEDFFGWNNDILDNSIFDPGPMAFNYDFYSDAFGFLDGNSQGF</sequence>
<evidence type="ECO:0000256" key="1">
    <source>
        <dbReference type="ARBA" id="ARBA00022723"/>
    </source>
</evidence>
<dbReference type="InterPro" id="IPR007219">
    <property type="entry name" value="XnlR_reg_dom"/>
</dbReference>
<dbReference type="SUPFAM" id="SSF57701">
    <property type="entry name" value="Zn2/Cys6 DNA-binding domain"/>
    <property type="match status" value="1"/>
</dbReference>
<dbReference type="GO" id="GO:0000981">
    <property type="term" value="F:DNA-binding transcription factor activity, RNA polymerase II-specific"/>
    <property type="evidence" value="ECO:0007669"/>
    <property type="project" value="InterPro"/>
</dbReference>
<feature type="region of interest" description="Disordered" evidence="3">
    <location>
        <begin position="628"/>
        <end position="649"/>
    </location>
</feature>
<feature type="region of interest" description="Disordered" evidence="3">
    <location>
        <begin position="696"/>
        <end position="772"/>
    </location>
</feature>
<name>A0AAV9PNX5_9PEZI</name>
<evidence type="ECO:0000256" key="2">
    <source>
        <dbReference type="ARBA" id="ARBA00023242"/>
    </source>
</evidence>
<dbReference type="CDD" id="cd12148">
    <property type="entry name" value="fungal_TF_MHR"/>
    <property type="match status" value="1"/>
</dbReference>
<dbReference type="PANTHER" id="PTHR47585">
    <property type="match status" value="1"/>
</dbReference>
<dbReference type="CDD" id="cd00067">
    <property type="entry name" value="GAL4"/>
    <property type="match status" value="1"/>
</dbReference>
<dbReference type="Pfam" id="PF04082">
    <property type="entry name" value="Fungal_trans"/>
    <property type="match status" value="1"/>
</dbReference>
<organism evidence="5 6">
    <name type="scientific">Saxophila tyrrhenica</name>
    <dbReference type="NCBI Taxonomy" id="1690608"/>
    <lineage>
        <taxon>Eukaryota</taxon>
        <taxon>Fungi</taxon>
        <taxon>Dikarya</taxon>
        <taxon>Ascomycota</taxon>
        <taxon>Pezizomycotina</taxon>
        <taxon>Dothideomycetes</taxon>
        <taxon>Dothideomycetidae</taxon>
        <taxon>Mycosphaerellales</taxon>
        <taxon>Extremaceae</taxon>
        <taxon>Saxophila</taxon>
    </lineage>
</organism>
<dbReference type="GO" id="GO:0006351">
    <property type="term" value="P:DNA-templated transcription"/>
    <property type="evidence" value="ECO:0007669"/>
    <property type="project" value="InterPro"/>
</dbReference>
<dbReference type="SMART" id="SM00906">
    <property type="entry name" value="Fungal_trans"/>
    <property type="match status" value="1"/>
</dbReference>
<keyword evidence="2" id="KW-0539">Nucleus</keyword>
<dbReference type="Proteomes" id="UP001337655">
    <property type="component" value="Unassembled WGS sequence"/>
</dbReference>
<feature type="region of interest" description="Disordered" evidence="3">
    <location>
        <begin position="798"/>
        <end position="822"/>
    </location>
</feature>
<accession>A0AAV9PNX5</accession>
<evidence type="ECO:0000313" key="6">
    <source>
        <dbReference type="Proteomes" id="UP001337655"/>
    </source>
</evidence>
<reference evidence="5 6" key="1">
    <citation type="submission" date="2023-08" db="EMBL/GenBank/DDBJ databases">
        <title>Black Yeasts Isolated from many extreme environments.</title>
        <authorList>
            <person name="Coleine C."/>
            <person name="Stajich J.E."/>
            <person name="Selbmann L."/>
        </authorList>
    </citation>
    <scope>NUCLEOTIDE SEQUENCE [LARGE SCALE GENOMIC DNA]</scope>
    <source>
        <strain evidence="5 6">CCFEE 5935</strain>
    </source>
</reference>
<evidence type="ECO:0000256" key="3">
    <source>
        <dbReference type="SAM" id="MobiDB-lite"/>
    </source>
</evidence>
<dbReference type="GO" id="GO:0003677">
    <property type="term" value="F:DNA binding"/>
    <property type="evidence" value="ECO:0007669"/>
    <property type="project" value="InterPro"/>
</dbReference>
<feature type="domain" description="Zn(2)-C6 fungal-type" evidence="4">
    <location>
        <begin position="657"/>
        <end position="689"/>
    </location>
</feature>
<feature type="compositionally biased region" description="Polar residues" evidence="3">
    <location>
        <begin position="719"/>
        <end position="730"/>
    </location>
</feature>
<feature type="region of interest" description="Disordered" evidence="3">
    <location>
        <begin position="1307"/>
        <end position="1412"/>
    </location>
</feature>